<accession>A0A6J2XSI0</accession>
<evidence type="ECO:0000313" key="3">
    <source>
        <dbReference type="RefSeq" id="XP_030754468.1"/>
    </source>
</evidence>
<dbReference type="OrthoDB" id="6780514at2759"/>
<dbReference type="InterPro" id="IPR036691">
    <property type="entry name" value="Endo/exonu/phosph_ase_sf"/>
</dbReference>
<sequence length="162" mass="18095">MSTFNSKFSGVITSSPIGSPGGTALNVTNKRTNLRKPFKIGTWNIRSLFDAGKLANLTREMNRLSLDILGVAETWWPGVGECKVDNGVFFYSGNEDPKHRKGVGIVVTKEILKFVVDFVPYSDRTALLKLRARPSNLNIIQVYAPTPDSPDQEVERFYDEIK</sequence>
<protein>
    <submittedName>
        <fullName evidence="3">Craniofacial development protein 2-like</fullName>
    </submittedName>
</protein>
<keyword evidence="2" id="KW-1185">Reference proteome</keyword>
<dbReference type="Gene3D" id="3.60.10.10">
    <property type="entry name" value="Endonuclease/exonuclease/phosphatase"/>
    <property type="match status" value="1"/>
</dbReference>
<dbReference type="Pfam" id="PF03372">
    <property type="entry name" value="Exo_endo_phos"/>
    <property type="match status" value="1"/>
</dbReference>
<gene>
    <name evidence="3" type="primary">LOC115881199</name>
</gene>
<proteinExistence type="predicted"/>
<reference evidence="3" key="1">
    <citation type="submission" date="2025-08" db="UniProtKB">
        <authorList>
            <consortium name="RefSeq"/>
        </authorList>
    </citation>
    <scope>IDENTIFICATION</scope>
    <source>
        <tissue evidence="3">Gonads</tissue>
    </source>
</reference>
<dbReference type="InterPro" id="IPR005135">
    <property type="entry name" value="Endo/exonuclease/phosphatase"/>
</dbReference>
<dbReference type="KEGG" id="soy:115881199"/>
<dbReference type="AlphaFoldDB" id="A0A6J2XSI0"/>
<name>A0A6J2XSI0_SITOR</name>
<dbReference type="GeneID" id="115881199"/>
<dbReference type="InParanoid" id="A0A6J2XSI0"/>
<dbReference type="Proteomes" id="UP000504635">
    <property type="component" value="Unplaced"/>
</dbReference>
<dbReference type="SUPFAM" id="SSF56219">
    <property type="entry name" value="DNase I-like"/>
    <property type="match status" value="1"/>
</dbReference>
<dbReference type="RefSeq" id="XP_030754468.1">
    <property type="nucleotide sequence ID" value="XM_030898608.1"/>
</dbReference>
<organism evidence="2 3">
    <name type="scientific">Sitophilus oryzae</name>
    <name type="common">Rice weevil</name>
    <name type="synonym">Curculio oryzae</name>
    <dbReference type="NCBI Taxonomy" id="7048"/>
    <lineage>
        <taxon>Eukaryota</taxon>
        <taxon>Metazoa</taxon>
        <taxon>Ecdysozoa</taxon>
        <taxon>Arthropoda</taxon>
        <taxon>Hexapoda</taxon>
        <taxon>Insecta</taxon>
        <taxon>Pterygota</taxon>
        <taxon>Neoptera</taxon>
        <taxon>Endopterygota</taxon>
        <taxon>Coleoptera</taxon>
        <taxon>Polyphaga</taxon>
        <taxon>Cucujiformia</taxon>
        <taxon>Curculionidae</taxon>
        <taxon>Dryophthorinae</taxon>
        <taxon>Sitophilus</taxon>
    </lineage>
</organism>
<evidence type="ECO:0000313" key="2">
    <source>
        <dbReference type="Proteomes" id="UP000504635"/>
    </source>
</evidence>
<dbReference type="GO" id="GO:0003824">
    <property type="term" value="F:catalytic activity"/>
    <property type="evidence" value="ECO:0007669"/>
    <property type="project" value="InterPro"/>
</dbReference>
<evidence type="ECO:0000259" key="1">
    <source>
        <dbReference type="Pfam" id="PF03372"/>
    </source>
</evidence>
<feature type="domain" description="Endonuclease/exonuclease/phosphatase" evidence="1">
    <location>
        <begin position="41"/>
        <end position="145"/>
    </location>
</feature>